<evidence type="ECO:0000313" key="1">
    <source>
        <dbReference type="EMBL" id="PKQ45130.1"/>
    </source>
</evidence>
<dbReference type="RefSeq" id="WP_106659665.1">
    <property type="nucleotide sequence ID" value="NZ_PJEO01000033.1"/>
</dbReference>
<comment type="caution">
    <text evidence="1">The sequence shown here is derived from an EMBL/GenBank/DDBJ whole genome shotgun (WGS) entry which is preliminary data.</text>
</comment>
<gene>
    <name evidence="1" type="ORF">CSW08_09570</name>
</gene>
<evidence type="ECO:0008006" key="3">
    <source>
        <dbReference type="Google" id="ProtNLM"/>
    </source>
</evidence>
<proteinExistence type="predicted"/>
<dbReference type="SUPFAM" id="SSF158682">
    <property type="entry name" value="TerB-like"/>
    <property type="match status" value="1"/>
</dbReference>
<protein>
    <recommendedName>
        <fullName evidence="3">Co-chaperone DjlA N-terminal domain-containing protein</fullName>
    </recommendedName>
</protein>
<organism evidence="1 2">
    <name type="scientific">Confluentibacter flavum</name>
    <dbReference type="NCBI Taxonomy" id="1909700"/>
    <lineage>
        <taxon>Bacteria</taxon>
        <taxon>Pseudomonadati</taxon>
        <taxon>Bacteroidota</taxon>
        <taxon>Flavobacteriia</taxon>
        <taxon>Flavobacteriales</taxon>
        <taxon>Flavobacteriaceae</taxon>
        <taxon>Confluentibacter</taxon>
    </lineage>
</organism>
<accession>A0A2N3HJH2</accession>
<keyword evidence="2" id="KW-1185">Reference proteome</keyword>
<dbReference type="Proteomes" id="UP000233435">
    <property type="component" value="Unassembled WGS sequence"/>
</dbReference>
<sequence>MNTKKHLTLKFYQNLGKLFYAIAAADNKVHEAEINTLKELVKKEWLDVDDIEDGFGTDAAYQIEIVFDWLFNEQDTGFNIKTCYDDFISYKKDQKHLFTNNVNRLILKTANAIADSFSGKNKSELILLGKLNIELNKE</sequence>
<dbReference type="EMBL" id="PJEO01000033">
    <property type="protein sequence ID" value="PKQ45130.1"/>
    <property type="molecule type" value="Genomic_DNA"/>
</dbReference>
<dbReference type="OrthoDB" id="979732at2"/>
<reference evidence="1 2" key="1">
    <citation type="submission" date="2017-12" db="EMBL/GenBank/DDBJ databases">
        <title>Confluentibacter flavum sp. nov., isolated from the saline lake.</title>
        <authorList>
            <person name="Yu L."/>
        </authorList>
    </citation>
    <scope>NUCLEOTIDE SEQUENCE [LARGE SCALE GENOMIC DNA]</scope>
    <source>
        <strain evidence="1 2">3B</strain>
    </source>
</reference>
<evidence type="ECO:0000313" key="2">
    <source>
        <dbReference type="Proteomes" id="UP000233435"/>
    </source>
</evidence>
<name>A0A2N3HJH2_9FLAO</name>
<dbReference type="InterPro" id="IPR029024">
    <property type="entry name" value="TerB-like"/>
</dbReference>
<dbReference type="AlphaFoldDB" id="A0A2N3HJH2"/>